<keyword evidence="8" id="KW-0594">Phospholipid biosynthesis</keyword>
<dbReference type="Proteomes" id="UP001174909">
    <property type="component" value="Unassembled WGS sequence"/>
</dbReference>
<keyword evidence="7" id="KW-0443">Lipid metabolism</keyword>
<evidence type="ECO:0000256" key="2">
    <source>
        <dbReference type="ARBA" id="ARBA00022516"/>
    </source>
</evidence>
<keyword evidence="5" id="KW-0560">Oxidoreductase</keyword>
<dbReference type="InterPro" id="IPR016205">
    <property type="entry name" value="Glycerol_DH"/>
</dbReference>
<proteinExistence type="predicted"/>
<keyword evidence="1" id="KW-0963">Cytoplasm</keyword>
<dbReference type="SUPFAM" id="SSF56796">
    <property type="entry name" value="Dehydroquinate synthase-like"/>
    <property type="match status" value="1"/>
</dbReference>
<dbReference type="GO" id="GO:0046872">
    <property type="term" value="F:metal ion binding"/>
    <property type="evidence" value="ECO:0007669"/>
    <property type="project" value="UniProtKB-KW"/>
</dbReference>
<dbReference type="Gene3D" id="3.40.50.1970">
    <property type="match status" value="1"/>
</dbReference>
<dbReference type="InterPro" id="IPR015943">
    <property type="entry name" value="WD40/YVTN_repeat-like_dom_sf"/>
</dbReference>
<dbReference type="Gene3D" id="2.130.10.10">
    <property type="entry name" value="YVTN repeat-like/Quinoprotein amine dehydrogenase"/>
    <property type="match status" value="1"/>
</dbReference>
<dbReference type="PANTHER" id="PTHR43616">
    <property type="entry name" value="GLYCEROL DEHYDROGENASE"/>
    <property type="match status" value="1"/>
</dbReference>
<keyword evidence="11" id="KW-1185">Reference proteome</keyword>
<evidence type="ECO:0000256" key="4">
    <source>
        <dbReference type="ARBA" id="ARBA00022857"/>
    </source>
</evidence>
<evidence type="ECO:0000256" key="3">
    <source>
        <dbReference type="ARBA" id="ARBA00022723"/>
    </source>
</evidence>
<dbReference type="GO" id="GO:0016614">
    <property type="term" value="F:oxidoreductase activity, acting on CH-OH group of donors"/>
    <property type="evidence" value="ECO:0007669"/>
    <property type="project" value="InterPro"/>
</dbReference>
<evidence type="ECO:0000256" key="7">
    <source>
        <dbReference type="ARBA" id="ARBA00023098"/>
    </source>
</evidence>
<organism evidence="10 11">
    <name type="scientific">Geodia barretti</name>
    <name type="common">Barrett's horny sponge</name>
    <dbReference type="NCBI Taxonomy" id="519541"/>
    <lineage>
        <taxon>Eukaryota</taxon>
        <taxon>Metazoa</taxon>
        <taxon>Porifera</taxon>
        <taxon>Demospongiae</taxon>
        <taxon>Heteroscleromorpha</taxon>
        <taxon>Tetractinellida</taxon>
        <taxon>Astrophorina</taxon>
        <taxon>Geodiidae</taxon>
        <taxon>Geodia</taxon>
    </lineage>
</organism>
<dbReference type="Pfam" id="PF13685">
    <property type="entry name" value="Fe-ADH_2"/>
    <property type="match status" value="1"/>
</dbReference>
<dbReference type="GO" id="GO:0008654">
    <property type="term" value="P:phospholipid biosynthetic process"/>
    <property type="evidence" value="ECO:0007669"/>
    <property type="project" value="UniProtKB-KW"/>
</dbReference>
<name>A0AA35TTN9_GEOBA</name>
<gene>
    <name evidence="10" type="ORF">GBAR_LOCUS29510</name>
</gene>
<keyword evidence="3" id="KW-0479">Metal-binding</keyword>
<dbReference type="SUPFAM" id="SSF82171">
    <property type="entry name" value="DPP6 N-terminal domain-like"/>
    <property type="match status" value="1"/>
</dbReference>
<sequence>MLHWINATKNGEYDAARAEFTFNDWEDGNLVSRALNPRTGATRTIQGAIAAVSPNAPLAIGLNYGRMAHCRAVVGYATHTQSSEVIAQPEDDGLYQLNLQDGSSKLVLSIADVIRASGDERMVGKRSWFNHVLFNTDGTRLLFFCRVRRETGHCTSLWTVNPDGSDLEMQIPFDYRVSHFDWRTPTRILVSSDISGEMGFVEFSDGVRDFTPIGRGVLPSDGHASFSPEREWLLCDTYPRGPERLAQLMVYNIAENRKIILGEFHHEEQFVGDIRCDLHPRWAPDGKTITFDSVHEGSRQEHREAVVLTTVPAWKVVNGIDIKTQHPIYVEGNTQADMAALAEACKGEVVYGIGGGLAIDTAKYVAAAKGLPLVALPTILSTDAFLTDATGIRENGCVHYLPSKAPDTVIVDMDVLCNAPVSMRASGAADVLSIATALWDWQEAEKMGENPSNQQLTPQAVGIAGTLLQTLLDNAREIGRGTPTGLKLLLDLLCMEVQLCYQCGHSRVEEGSEHYFVYAIENHLTLTEAGYPDGETTNGAPLLHGELVGLGILLMAALQSQPWTQYRHALECLQINYLPSAVARDTITETLINLSDYVAQHQLPHTVATSLRITPDIAERTIQTILD</sequence>
<dbReference type="PANTHER" id="PTHR43616:SF5">
    <property type="entry name" value="GLYCEROL DEHYDROGENASE 1"/>
    <property type="match status" value="1"/>
</dbReference>
<evidence type="ECO:0000256" key="8">
    <source>
        <dbReference type="ARBA" id="ARBA00023209"/>
    </source>
</evidence>
<dbReference type="EMBL" id="CASHTH010004135">
    <property type="protein sequence ID" value="CAI8053999.1"/>
    <property type="molecule type" value="Genomic_DNA"/>
</dbReference>
<evidence type="ECO:0000256" key="1">
    <source>
        <dbReference type="ARBA" id="ARBA00022490"/>
    </source>
</evidence>
<protein>
    <submittedName>
        <fullName evidence="10">Glycerol-1-phosphate dehydrogenase [NAD(P)+]</fullName>
    </submittedName>
</protein>
<dbReference type="AlphaFoldDB" id="A0AA35TTN9"/>
<dbReference type="InterPro" id="IPR032837">
    <property type="entry name" value="G1PDH"/>
</dbReference>
<keyword evidence="2" id="KW-0444">Lipid biosynthesis</keyword>
<evidence type="ECO:0000256" key="6">
    <source>
        <dbReference type="ARBA" id="ARBA00023027"/>
    </source>
</evidence>
<dbReference type="Gene3D" id="1.20.1090.10">
    <property type="entry name" value="Dehydroquinate synthase-like - alpha domain"/>
    <property type="match status" value="1"/>
</dbReference>
<evidence type="ECO:0000256" key="5">
    <source>
        <dbReference type="ARBA" id="ARBA00023002"/>
    </source>
</evidence>
<accession>A0AA35TTN9</accession>
<evidence type="ECO:0000313" key="10">
    <source>
        <dbReference type="EMBL" id="CAI8053999.1"/>
    </source>
</evidence>
<comment type="caution">
    <text evidence="10">The sequence shown here is derived from an EMBL/GenBank/DDBJ whole genome shotgun (WGS) entry which is preliminary data.</text>
</comment>
<keyword evidence="6" id="KW-0520">NAD</keyword>
<evidence type="ECO:0000313" key="11">
    <source>
        <dbReference type="Proteomes" id="UP001174909"/>
    </source>
</evidence>
<evidence type="ECO:0000256" key="9">
    <source>
        <dbReference type="ARBA" id="ARBA00023264"/>
    </source>
</evidence>
<keyword evidence="4" id="KW-0521">NADP</keyword>
<keyword evidence="9" id="KW-1208">Phospholipid metabolism</keyword>
<reference evidence="10" key="1">
    <citation type="submission" date="2023-03" db="EMBL/GenBank/DDBJ databases">
        <authorList>
            <person name="Steffen K."/>
            <person name="Cardenas P."/>
        </authorList>
    </citation>
    <scope>NUCLEOTIDE SEQUENCE</scope>
</reference>